<name>A0A7D5ISC7_9MICO</name>
<protein>
    <submittedName>
        <fullName evidence="1">Uncharacterized protein</fullName>
    </submittedName>
</protein>
<dbReference type="AlphaFoldDB" id="A0A7D5ISC7"/>
<reference evidence="1 2" key="1">
    <citation type="submission" date="2020-06" db="EMBL/GenBank/DDBJ databases">
        <authorList>
            <person name="Jo H."/>
        </authorList>
    </citation>
    <scope>NUCLEOTIDE SEQUENCE [LARGE SCALE GENOMIC DNA]</scope>
    <source>
        <strain evidence="1 2">I46</strain>
    </source>
</reference>
<evidence type="ECO:0000313" key="2">
    <source>
        <dbReference type="Proteomes" id="UP000509638"/>
    </source>
</evidence>
<dbReference type="EMBL" id="CP058316">
    <property type="protein sequence ID" value="QLD11477.1"/>
    <property type="molecule type" value="Genomic_DNA"/>
</dbReference>
<dbReference type="RefSeq" id="WP_178011442.1">
    <property type="nucleotide sequence ID" value="NZ_CP058316.1"/>
</dbReference>
<gene>
    <name evidence="1" type="ORF">HW566_06640</name>
</gene>
<proteinExistence type="predicted"/>
<sequence length="267" mass="28399">MRISEKTVGLLMEYVEANTSQANLGALLKRHGLGGADPGPPTRKFSDMSKAKRADLALSAAFKARKEDELIDLATTALRDQEDGPSAPEWVRDLLASLRADGFACTPTTTTTPTGTAWAPSSTTEVRWSITALGFTGLPVASLASDLADQLTAKGFTTAAGHYQQALNAFHSQDWAASNSQLRTTFESVLLDLAARRTETTAKGGGAAIDALAKNGDLPFGPNEYVRGLWKLSHVGGSHPGLSDEEDARHRMYAISAIVSWLARTLG</sequence>
<accession>A0A7D5ISC7</accession>
<dbReference type="Proteomes" id="UP000509638">
    <property type="component" value="Chromosome"/>
</dbReference>
<organism evidence="1 2">
    <name type="scientific">Microbacterium oleivorans</name>
    <dbReference type="NCBI Taxonomy" id="273677"/>
    <lineage>
        <taxon>Bacteria</taxon>
        <taxon>Bacillati</taxon>
        <taxon>Actinomycetota</taxon>
        <taxon>Actinomycetes</taxon>
        <taxon>Micrococcales</taxon>
        <taxon>Microbacteriaceae</taxon>
        <taxon>Microbacterium</taxon>
    </lineage>
</organism>
<evidence type="ECO:0000313" key="1">
    <source>
        <dbReference type="EMBL" id="QLD11477.1"/>
    </source>
</evidence>